<keyword evidence="1" id="KW-0812">Transmembrane</keyword>
<reference evidence="3 4" key="1">
    <citation type="submission" date="2019-03" db="EMBL/GenBank/DDBJ databases">
        <authorList>
            <person name="Kim M.K.M."/>
        </authorList>
    </citation>
    <scope>NUCLEOTIDE SEQUENCE [LARGE SCALE GENOMIC DNA]</scope>
    <source>
        <strain evidence="3 4">17J68-12</strain>
    </source>
</reference>
<feature type="signal peptide" evidence="2">
    <location>
        <begin position="1"/>
        <end position="19"/>
    </location>
</feature>
<evidence type="ECO:0000313" key="4">
    <source>
        <dbReference type="Proteomes" id="UP000295334"/>
    </source>
</evidence>
<evidence type="ECO:0000256" key="1">
    <source>
        <dbReference type="SAM" id="Phobius"/>
    </source>
</evidence>
<feature type="chain" id="PRO_5020298240" evidence="2">
    <location>
        <begin position="20"/>
        <end position="165"/>
    </location>
</feature>
<dbReference type="RefSeq" id="WP_131448085.1">
    <property type="nucleotide sequence ID" value="NZ_SJZI01000008.1"/>
</dbReference>
<keyword evidence="1" id="KW-0472">Membrane</keyword>
<keyword evidence="4" id="KW-1185">Reference proteome</keyword>
<evidence type="ECO:0000313" key="3">
    <source>
        <dbReference type="EMBL" id="TCJ17858.1"/>
    </source>
</evidence>
<dbReference type="Proteomes" id="UP000295334">
    <property type="component" value="Unassembled WGS sequence"/>
</dbReference>
<dbReference type="OrthoDB" id="9852422at2"/>
<dbReference type="EMBL" id="SJZI01000008">
    <property type="protein sequence ID" value="TCJ17858.1"/>
    <property type="molecule type" value="Genomic_DNA"/>
</dbReference>
<feature type="transmembrane region" description="Helical" evidence="1">
    <location>
        <begin position="138"/>
        <end position="160"/>
    </location>
</feature>
<dbReference type="AlphaFoldDB" id="A0A4R1BKV0"/>
<keyword evidence="1" id="KW-1133">Transmembrane helix</keyword>
<accession>A0A4R1BKV0</accession>
<protein>
    <submittedName>
        <fullName evidence="3">Uncharacterized protein</fullName>
    </submittedName>
</protein>
<feature type="transmembrane region" description="Helical" evidence="1">
    <location>
        <begin position="103"/>
        <end position="126"/>
    </location>
</feature>
<proteinExistence type="predicted"/>
<name>A0A4R1BKV0_9BACT</name>
<comment type="caution">
    <text evidence="3">The sequence shown here is derived from an EMBL/GenBank/DDBJ whole genome shotgun (WGS) entry which is preliminary data.</text>
</comment>
<gene>
    <name evidence="3" type="ORF">EPD60_06645</name>
</gene>
<organism evidence="3 4">
    <name type="scientific">Flaviaesturariibacter flavus</name>
    <dbReference type="NCBI Taxonomy" id="2502780"/>
    <lineage>
        <taxon>Bacteria</taxon>
        <taxon>Pseudomonadati</taxon>
        <taxon>Bacteroidota</taxon>
        <taxon>Chitinophagia</taxon>
        <taxon>Chitinophagales</taxon>
        <taxon>Chitinophagaceae</taxon>
        <taxon>Flaviaestuariibacter</taxon>
    </lineage>
</organism>
<sequence>MRKLFFLFAALLVMATSFASVSPVSIPKNAKTIMIPVGNTGKSISLMDLSTISIADYEAMSGRKMSGIDKMGFRKAQKKLSKSINADGTLKGKLAKATEGEGFSFGGFALGFFLGLIGVLIAYVAFSDEGKRNRIKWSWIGLGAAVVLSIILVVAVFSSVKNSVN</sequence>
<keyword evidence="2" id="KW-0732">Signal</keyword>
<evidence type="ECO:0000256" key="2">
    <source>
        <dbReference type="SAM" id="SignalP"/>
    </source>
</evidence>